<evidence type="ECO:0000256" key="2">
    <source>
        <dbReference type="ARBA" id="ARBA00005904"/>
    </source>
</evidence>
<feature type="compositionally biased region" description="Basic residues" evidence="4">
    <location>
        <begin position="467"/>
        <end position="483"/>
    </location>
</feature>
<name>A0A6A6RKF1_9PLEO</name>
<feature type="compositionally biased region" description="Basic and acidic residues" evidence="4">
    <location>
        <begin position="94"/>
        <end position="139"/>
    </location>
</feature>
<dbReference type="GO" id="GO:0042273">
    <property type="term" value="P:ribosomal large subunit biogenesis"/>
    <property type="evidence" value="ECO:0007669"/>
    <property type="project" value="TreeGrafter"/>
</dbReference>
<feature type="compositionally biased region" description="Basic and acidic residues" evidence="4">
    <location>
        <begin position="275"/>
        <end position="284"/>
    </location>
</feature>
<comment type="subcellular location">
    <subcellularLocation>
        <location evidence="1">Nucleus</location>
    </subcellularLocation>
</comment>
<dbReference type="Pfam" id="PF04935">
    <property type="entry name" value="SURF6"/>
    <property type="match status" value="1"/>
</dbReference>
<protein>
    <recommendedName>
        <fullName evidence="9">SURF6-domain-containing protein</fullName>
    </recommendedName>
</protein>
<dbReference type="GO" id="GO:0042274">
    <property type="term" value="P:ribosomal small subunit biogenesis"/>
    <property type="evidence" value="ECO:0007669"/>
    <property type="project" value="TreeGrafter"/>
</dbReference>
<dbReference type="PANTHER" id="PTHR14369">
    <property type="entry name" value="SURFEIT LOCUS PROTEIN 6"/>
    <property type="match status" value="1"/>
</dbReference>
<dbReference type="AlphaFoldDB" id="A0A6A6RKF1"/>
<dbReference type="InterPro" id="IPR007019">
    <property type="entry name" value="SURF6"/>
</dbReference>
<evidence type="ECO:0008006" key="9">
    <source>
        <dbReference type="Google" id="ProtNLM"/>
    </source>
</evidence>
<dbReference type="GO" id="GO:0005730">
    <property type="term" value="C:nucleolus"/>
    <property type="evidence" value="ECO:0007669"/>
    <property type="project" value="TreeGrafter"/>
</dbReference>
<feature type="compositionally biased region" description="Basic and acidic residues" evidence="4">
    <location>
        <begin position="404"/>
        <end position="466"/>
    </location>
</feature>
<feature type="compositionally biased region" description="Acidic residues" evidence="4">
    <location>
        <begin position="84"/>
        <end position="93"/>
    </location>
</feature>
<keyword evidence="3" id="KW-0539">Nucleus</keyword>
<evidence type="ECO:0000313" key="7">
    <source>
        <dbReference type="EMBL" id="KAF2635792.1"/>
    </source>
</evidence>
<dbReference type="Proteomes" id="UP000799753">
    <property type="component" value="Unassembled WGS sequence"/>
</dbReference>
<dbReference type="InterPro" id="IPR029190">
    <property type="entry name" value="Rrp14/SURF6_C"/>
</dbReference>
<feature type="region of interest" description="Disordered" evidence="4">
    <location>
        <begin position="27"/>
        <end position="329"/>
    </location>
</feature>
<feature type="compositionally biased region" description="Acidic residues" evidence="4">
    <location>
        <begin position="170"/>
        <end position="180"/>
    </location>
</feature>
<feature type="compositionally biased region" description="Basic and acidic residues" evidence="4">
    <location>
        <begin position="300"/>
        <end position="318"/>
    </location>
</feature>
<dbReference type="EMBL" id="MU006803">
    <property type="protein sequence ID" value="KAF2635792.1"/>
    <property type="molecule type" value="Genomic_DNA"/>
</dbReference>
<sequence>MGDDLEARLKSHAKAFEGLMSLIPAQDYYGKDESITSTQWMKTKKQTKEERRAAKRAKLDPANHKSAKDVMDENARKRKRELEGGDDSSELELDGEKEKPREGMKVKKQKTAEESRVDAQKKKDAQTEKRKQKRERQNAQKEQNQQKQQEKKAQQVEFSNTLTSEKESSDEAESEWEDENGAAGDRIESMDVSGLVEDTATPSAVESNDSTASTVSAASSSSSIPTSAQESTEKAAAVHVPPKQHEDFRARLLAKLSTLRAARKAEGPQGQPAKNRAELIEARRKKEANRKAAKKAQKQLVKEDAERVEAEDQLERIRGGSGSPSVAFSEQDRNFNFGRVAWNDGQQLEGGLAGFLESKKRKGKSDPKTALEAAKNKQARLSGLDENKRKEIEEKDLWLDAKKRAQGERVHNDPKLLKKSVKRLEKGKLKSEKEWNDRKANVEKGKEAKQKKRETNLKKRRDEKGVKGKKKPGKKVVKGKGKRAGFEGSLKK</sequence>
<feature type="domain" description="Ribosomal RNA-processing protein 14 N-terminal" evidence="6">
    <location>
        <begin position="8"/>
        <end position="62"/>
    </location>
</feature>
<evidence type="ECO:0000256" key="1">
    <source>
        <dbReference type="ARBA" id="ARBA00004123"/>
    </source>
</evidence>
<evidence type="ECO:0000313" key="8">
    <source>
        <dbReference type="Proteomes" id="UP000799753"/>
    </source>
</evidence>
<feature type="region of interest" description="Disordered" evidence="4">
    <location>
        <begin position="404"/>
        <end position="492"/>
    </location>
</feature>
<reference evidence="7" key="1">
    <citation type="journal article" date="2020" name="Stud. Mycol.">
        <title>101 Dothideomycetes genomes: a test case for predicting lifestyles and emergence of pathogens.</title>
        <authorList>
            <person name="Haridas S."/>
            <person name="Albert R."/>
            <person name="Binder M."/>
            <person name="Bloem J."/>
            <person name="Labutti K."/>
            <person name="Salamov A."/>
            <person name="Andreopoulos B."/>
            <person name="Baker S."/>
            <person name="Barry K."/>
            <person name="Bills G."/>
            <person name="Bluhm B."/>
            <person name="Cannon C."/>
            <person name="Castanera R."/>
            <person name="Culley D."/>
            <person name="Daum C."/>
            <person name="Ezra D."/>
            <person name="Gonzalez J."/>
            <person name="Henrissat B."/>
            <person name="Kuo A."/>
            <person name="Liang C."/>
            <person name="Lipzen A."/>
            <person name="Lutzoni F."/>
            <person name="Magnuson J."/>
            <person name="Mondo S."/>
            <person name="Nolan M."/>
            <person name="Ohm R."/>
            <person name="Pangilinan J."/>
            <person name="Park H.-J."/>
            <person name="Ramirez L."/>
            <person name="Alfaro M."/>
            <person name="Sun H."/>
            <person name="Tritt A."/>
            <person name="Yoshinaga Y."/>
            <person name="Zwiers L.-H."/>
            <person name="Turgeon B."/>
            <person name="Goodwin S."/>
            <person name="Spatafora J."/>
            <person name="Crous P."/>
            <person name="Grigoriev I."/>
        </authorList>
    </citation>
    <scope>NUCLEOTIDE SEQUENCE</scope>
    <source>
        <strain evidence="7">CBS 473.64</strain>
    </source>
</reference>
<dbReference type="GO" id="GO:0003677">
    <property type="term" value="F:DNA binding"/>
    <property type="evidence" value="ECO:0007669"/>
    <property type="project" value="TreeGrafter"/>
</dbReference>
<dbReference type="PANTHER" id="PTHR14369:SF0">
    <property type="entry name" value="SURFEIT LOCUS PROTEIN 6"/>
    <property type="match status" value="1"/>
</dbReference>
<accession>A0A6A6RKF1</accession>
<dbReference type="GO" id="GO:0003723">
    <property type="term" value="F:RNA binding"/>
    <property type="evidence" value="ECO:0007669"/>
    <property type="project" value="TreeGrafter"/>
</dbReference>
<feature type="compositionally biased region" description="Basic residues" evidence="4">
    <location>
        <begin position="285"/>
        <end position="297"/>
    </location>
</feature>
<dbReference type="Pfam" id="PF15459">
    <property type="entry name" value="RRP14"/>
    <property type="match status" value="1"/>
</dbReference>
<feature type="compositionally biased region" description="Basic and acidic residues" evidence="4">
    <location>
        <begin position="46"/>
        <end position="83"/>
    </location>
</feature>
<gene>
    <name evidence="7" type="ORF">P280DRAFT_461150</name>
</gene>
<comment type="similarity">
    <text evidence="2">Belongs to the SURF6 family.</text>
</comment>
<evidence type="ECO:0000256" key="4">
    <source>
        <dbReference type="SAM" id="MobiDB-lite"/>
    </source>
</evidence>
<evidence type="ECO:0000259" key="5">
    <source>
        <dbReference type="Pfam" id="PF04935"/>
    </source>
</evidence>
<evidence type="ECO:0000259" key="6">
    <source>
        <dbReference type="Pfam" id="PF15459"/>
    </source>
</evidence>
<dbReference type="OrthoDB" id="444809at2759"/>
<dbReference type="InterPro" id="IPR029188">
    <property type="entry name" value="Rrp14_N"/>
</dbReference>
<feature type="domain" description="Ribosomal RNA-processing protein 14/surfeit locus protein 6 C-terminal" evidence="5">
    <location>
        <begin position="278"/>
        <end position="470"/>
    </location>
</feature>
<keyword evidence="8" id="KW-1185">Reference proteome</keyword>
<feature type="compositionally biased region" description="Low complexity" evidence="4">
    <location>
        <begin position="207"/>
        <end position="230"/>
    </location>
</feature>
<organism evidence="7 8">
    <name type="scientific">Massarina eburnea CBS 473.64</name>
    <dbReference type="NCBI Taxonomy" id="1395130"/>
    <lineage>
        <taxon>Eukaryota</taxon>
        <taxon>Fungi</taxon>
        <taxon>Dikarya</taxon>
        <taxon>Ascomycota</taxon>
        <taxon>Pezizomycotina</taxon>
        <taxon>Dothideomycetes</taxon>
        <taxon>Pleosporomycetidae</taxon>
        <taxon>Pleosporales</taxon>
        <taxon>Massarineae</taxon>
        <taxon>Massarinaceae</taxon>
        <taxon>Massarina</taxon>
    </lineage>
</organism>
<evidence type="ECO:0000256" key="3">
    <source>
        <dbReference type="ARBA" id="ARBA00023242"/>
    </source>
</evidence>
<proteinExistence type="inferred from homology"/>
<feature type="region of interest" description="Disordered" evidence="4">
    <location>
        <begin position="353"/>
        <end position="387"/>
    </location>
</feature>